<dbReference type="AlphaFoldDB" id="A0A0V8J9B9"/>
<comment type="caution">
    <text evidence="3">The sequence shown here is derived from an EMBL/GenBank/DDBJ whole genome shotgun (WGS) entry which is preliminary data.</text>
</comment>
<evidence type="ECO:0000313" key="4">
    <source>
        <dbReference type="Proteomes" id="UP000054099"/>
    </source>
</evidence>
<name>A0A0V8J9B9_9BACL</name>
<feature type="region of interest" description="Disordered" evidence="1">
    <location>
        <begin position="142"/>
        <end position="161"/>
    </location>
</feature>
<sequence>MSVKKKAAAVTGLMVTGALFAGAASDSFVDHVKVGVAPLIGKVAAWAGYQVADNAEKKEDEVNAHVKSEYQRGKTEVGNAYNSTVADGNVQINSYAEEYKMAITAATNENTALAKSSIQEKVTKEVSAAKSEIDADAKATVDQLIRETNSSIPAPPTSPER</sequence>
<dbReference type="Proteomes" id="UP000054099">
    <property type="component" value="Unassembled WGS sequence"/>
</dbReference>
<feature type="chain" id="PRO_5006893833" evidence="2">
    <location>
        <begin position="24"/>
        <end position="161"/>
    </location>
</feature>
<feature type="signal peptide" evidence="2">
    <location>
        <begin position="1"/>
        <end position="23"/>
    </location>
</feature>
<evidence type="ECO:0000256" key="2">
    <source>
        <dbReference type="SAM" id="SignalP"/>
    </source>
</evidence>
<dbReference type="OrthoDB" id="9884654at2"/>
<keyword evidence="2" id="KW-0732">Signal</keyword>
<dbReference type="RefSeq" id="WP_061972360.1">
    <property type="nucleotide sequence ID" value="NZ_FMAV01000002.1"/>
</dbReference>
<protein>
    <submittedName>
        <fullName evidence="3">Uncharacterized protein</fullName>
    </submittedName>
</protein>
<evidence type="ECO:0000313" key="3">
    <source>
        <dbReference type="EMBL" id="KSU83521.1"/>
    </source>
</evidence>
<organism evidence="3 4">
    <name type="scientific">Fictibacillus enclensis</name>
    <dbReference type="NCBI Taxonomy" id="1017270"/>
    <lineage>
        <taxon>Bacteria</taxon>
        <taxon>Bacillati</taxon>
        <taxon>Bacillota</taxon>
        <taxon>Bacilli</taxon>
        <taxon>Bacillales</taxon>
        <taxon>Fictibacillaceae</taxon>
        <taxon>Fictibacillus</taxon>
    </lineage>
</organism>
<accession>A0A0V8J9B9</accession>
<keyword evidence="4" id="KW-1185">Reference proteome</keyword>
<gene>
    <name evidence="3" type="ORF">AS030_13255</name>
</gene>
<proteinExistence type="predicted"/>
<reference evidence="3 4" key="1">
    <citation type="journal article" date="2014" name="Antonie Van Leeuwenhoek">
        <title>Fictibacillus enclensis sp. nov., isolated from marine sediment.</title>
        <authorList>
            <person name="Dastager S.G."/>
            <person name="Mawlankar R."/>
            <person name="Srinivasan K."/>
            <person name="Tang S.K."/>
            <person name="Lee J.C."/>
            <person name="Ramana V.V."/>
            <person name="Shouche Y.S."/>
        </authorList>
    </citation>
    <scope>NUCLEOTIDE SEQUENCE [LARGE SCALE GENOMIC DNA]</scope>
    <source>
        <strain evidence="3 4">NIO-1003</strain>
    </source>
</reference>
<dbReference type="EMBL" id="LNQN01000002">
    <property type="protein sequence ID" value="KSU83521.1"/>
    <property type="molecule type" value="Genomic_DNA"/>
</dbReference>
<evidence type="ECO:0000256" key="1">
    <source>
        <dbReference type="SAM" id="MobiDB-lite"/>
    </source>
</evidence>